<dbReference type="RefSeq" id="WP_036380973.1">
    <property type="nucleotide sequence ID" value="NZ_CAJPUB010000002.1"/>
</dbReference>
<name>A0A7Y9B1T6_9FIRM</name>
<dbReference type="Gene3D" id="3.80.10.10">
    <property type="entry name" value="Ribonuclease Inhibitor"/>
    <property type="match status" value="1"/>
</dbReference>
<dbReference type="Proteomes" id="UP000526307">
    <property type="component" value="Unassembled WGS sequence"/>
</dbReference>
<dbReference type="InterPro" id="IPR026906">
    <property type="entry name" value="LRR_5"/>
</dbReference>
<keyword evidence="2" id="KW-1185">Reference proteome</keyword>
<dbReference type="InterPro" id="IPR032675">
    <property type="entry name" value="LRR_dom_sf"/>
</dbReference>
<evidence type="ECO:0000313" key="2">
    <source>
        <dbReference type="Proteomes" id="UP000526307"/>
    </source>
</evidence>
<organism evidence="1 2">
    <name type="scientific">Mogibacterium timidum</name>
    <dbReference type="NCBI Taxonomy" id="35519"/>
    <lineage>
        <taxon>Bacteria</taxon>
        <taxon>Bacillati</taxon>
        <taxon>Bacillota</taxon>
        <taxon>Clostridia</taxon>
        <taxon>Peptostreptococcales</taxon>
        <taxon>Anaerovoracaceae</taxon>
        <taxon>Mogibacterium</taxon>
    </lineage>
</organism>
<accession>A0A7Y9B1T6</accession>
<dbReference type="Pfam" id="PF13306">
    <property type="entry name" value="LRR_5"/>
    <property type="match status" value="1"/>
</dbReference>
<gene>
    <name evidence="1" type="ORF">HW270_07225</name>
</gene>
<dbReference type="EMBL" id="JABXYR010000002">
    <property type="protein sequence ID" value="NWO23856.1"/>
    <property type="molecule type" value="Genomic_DNA"/>
</dbReference>
<comment type="caution">
    <text evidence="1">The sequence shown here is derived from an EMBL/GenBank/DDBJ whole genome shotgun (WGS) entry which is preliminary data.</text>
</comment>
<dbReference type="AlphaFoldDB" id="A0A7Y9B1T6"/>
<evidence type="ECO:0000313" key="1">
    <source>
        <dbReference type="EMBL" id="NWO23856.1"/>
    </source>
</evidence>
<proteinExistence type="predicted"/>
<reference evidence="1 2" key="1">
    <citation type="submission" date="2020-06" db="EMBL/GenBank/DDBJ databases">
        <title>Mogibacterium timidum strain W9173 genomic sequence.</title>
        <authorList>
            <person name="Wade W.G."/>
            <person name="Johnston C.D."/>
            <person name="Chen T."/>
            <person name="Dewhirst F.E."/>
        </authorList>
    </citation>
    <scope>NUCLEOTIDE SEQUENCE [LARGE SCALE GENOMIC DNA]</scope>
    <source>
        <strain evidence="1 2">W9173</strain>
    </source>
</reference>
<protein>
    <submittedName>
        <fullName evidence="1">Leucine-rich repeat domain-containing protein</fullName>
    </submittedName>
</protein>
<dbReference type="SUPFAM" id="SSF52058">
    <property type="entry name" value="L domain-like"/>
    <property type="match status" value="1"/>
</dbReference>
<sequence length="255" mass="28046">MPKLIAGHTLVNYDENVSRVIIPNFVYSIADKAFSERGNIKAVEMGASITGIGNYAFRMCYGMREIVLPEEVEEFGVGVFENCWALESVALPSGVKRIDRDMFLECNALRDIFIPDSVSEIDATAFDQTPLLERLVISPARLGILPASHRDLAVLTYMAEHSDDEPAEADGSVLISEYAQTHGDTIMRLAIGHSNAGAIRYMIRASLIRSEQIAELVDLAAGLKNSEIVAMLIDEQDKLRAVGAEPAEEEWNPFA</sequence>